<dbReference type="SUPFAM" id="SSF53187">
    <property type="entry name" value="Zn-dependent exopeptidases"/>
    <property type="match status" value="1"/>
</dbReference>
<evidence type="ECO:0000256" key="1">
    <source>
        <dbReference type="ARBA" id="ARBA00001947"/>
    </source>
</evidence>
<protein>
    <submittedName>
        <fullName evidence="5">Putative LOC100378460 [Saccoglossus kowalevskii]</fullName>
    </submittedName>
</protein>
<proteinExistence type="inferred from homology"/>
<dbReference type="EMBL" id="HACA01008627">
    <property type="protein sequence ID" value="CDW25988.1"/>
    <property type="molecule type" value="Transcribed_RNA"/>
</dbReference>
<dbReference type="Pfam" id="PF04389">
    <property type="entry name" value="Peptidase_M28"/>
    <property type="match status" value="1"/>
</dbReference>
<keyword evidence="3" id="KW-0732">Signal</keyword>
<dbReference type="GO" id="GO:0006508">
    <property type="term" value="P:proteolysis"/>
    <property type="evidence" value="ECO:0007669"/>
    <property type="project" value="InterPro"/>
</dbReference>
<comment type="cofactor">
    <cofactor evidence="1">
        <name>Zn(2+)</name>
        <dbReference type="ChEBI" id="CHEBI:29105"/>
    </cofactor>
</comment>
<name>A0A0K2TIW8_LEPSM</name>
<organism evidence="5">
    <name type="scientific">Lepeophtheirus salmonis</name>
    <name type="common">Salmon louse</name>
    <name type="synonym">Caligus salmonis</name>
    <dbReference type="NCBI Taxonomy" id="72036"/>
    <lineage>
        <taxon>Eukaryota</taxon>
        <taxon>Metazoa</taxon>
        <taxon>Ecdysozoa</taxon>
        <taxon>Arthropoda</taxon>
        <taxon>Crustacea</taxon>
        <taxon>Multicrustacea</taxon>
        <taxon>Hexanauplia</taxon>
        <taxon>Copepoda</taxon>
        <taxon>Siphonostomatoida</taxon>
        <taxon>Caligidae</taxon>
        <taxon>Lepeophtheirus</taxon>
    </lineage>
</organism>
<dbReference type="AlphaFoldDB" id="A0A0K2TIW8"/>
<feature type="signal peptide" evidence="3">
    <location>
        <begin position="1"/>
        <end position="19"/>
    </location>
</feature>
<sequence length="514" mass="58805">LQLQIVLILIFIHFYEGEALDEKLTKAITERYVSEIIGALTKNESKMDHLRSETKLFINPKSLLLKENYHESKAMQIFLKKHVIHLSEKQVDLNEFSLFQEVIMENRRLDGYVKYSGPSISKLRLRTILENVFTVPRSFETEKTWKKDVGNFITGQIHSSGLIGGIQLFECQTLYINETTMNNNMFGKNIFGIYPGKKWGTPEDEIVIIGSHWDTLETTDGLNDNGSGSAGILEITRAFMARSAGILEITRAFMARNVIPDNSFIVVAFDVEEYGLQGSLFFVEKFLIPKILLPYGIKSPPRVIILDTLLNYDTKSESQFIPENWLKPAPKAVSWVKKNKNQGDFLAIYNREKTDAGLVETLKKQLTKDSKLKMLEFDLKLNKSDRETISSNVEFLTSDHTRFWFPKNILASGFHAILVTDTGPYRGEMAKCYHSACDSLRFGYTASFKNYDYYLESISLIYDAVVEMTTTPTKNTLMNPFNLFNLDESSSMVNIPNFYLIVSVHFLLFQFVAL</sequence>
<dbReference type="GO" id="GO:0008235">
    <property type="term" value="F:metalloexopeptidase activity"/>
    <property type="evidence" value="ECO:0007669"/>
    <property type="project" value="InterPro"/>
</dbReference>
<accession>A0A0K2TIW8</accession>
<comment type="similarity">
    <text evidence="2">Belongs to the peptidase M28 family. M28B subfamily.</text>
</comment>
<reference evidence="5" key="1">
    <citation type="submission" date="2014-05" db="EMBL/GenBank/DDBJ databases">
        <authorList>
            <person name="Chronopoulou M."/>
        </authorList>
    </citation>
    <scope>NUCLEOTIDE SEQUENCE</scope>
    <source>
        <tissue evidence="5">Whole organism</tissue>
    </source>
</reference>
<evidence type="ECO:0000256" key="3">
    <source>
        <dbReference type="SAM" id="SignalP"/>
    </source>
</evidence>
<dbReference type="InterPro" id="IPR045175">
    <property type="entry name" value="M28_fam"/>
</dbReference>
<dbReference type="OrthoDB" id="2214at2759"/>
<dbReference type="InterPro" id="IPR007484">
    <property type="entry name" value="Peptidase_M28"/>
</dbReference>
<feature type="domain" description="Peptidase M28" evidence="4">
    <location>
        <begin position="189"/>
        <end position="284"/>
    </location>
</feature>
<feature type="chain" id="PRO_5005487790" evidence="3">
    <location>
        <begin position="20"/>
        <end position="514"/>
    </location>
</feature>
<evidence type="ECO:0000259" key="4">
    <source>
        <dbReference type="Pfam" id="PF04389"/>
    </source>
</evidence>
<dbReference type="PANTHER" id="PTHR12147">
    <property type="entry name" value="METALLOPEPTIDASE M28 FAMILY MEMBER"/>
    <property type="match status" value="1"/>
</dbReference>
<evidence type="ECO:0000256" key="2">
    <source>
        <dbReference type="ARBA" id="ARBA00005634"/>
    </source>
</evidence>
<evidence type="ECO:0000313" key="5">
    <source>
        <dbReference type="EMBL" id="CDW25988.1"/>
    </source>
</evidence>
<dbReference type="PANTHER" id="PTHR12147:SF26">
    <property type="entry name" value="PEPTIDASE M28 DOMAIN-CONTAINING PROTEIN"/>
    <property type="match status" value="1"/>
</dbReference>
<dbReference type="Gene3D" id="3.40.630.10">
    <property type="entry name" value="Zn peptidases"/>
    <property type="match status" value="1"/>
</dbReference>
<feature type="non-terminal residue" evidence="5">
    <location>
        <position position="1"/>
    </location>
</feature>